<name>T1I3C2_RHOPR</name>
<dbReference type="AlphaFoldDB" id="T1I3C2"/>
<evidence type="ECO:0000313" key="2">
    <source>
        <dbReference type="Proteomes" id="UP000015103"/>
    </source>
</evidence>
<dbReference type="EMBL" id="ACPB03028161">
    <property type="status" value="NOT_ANNOTATED_CDS"/>
    <property type="molecule type" value="Genomic_DNA"/>
</dbReference>
<dbReference type="VEuPathDB" id="VectorBase:RPRC010791"/>
<accession>T1I3C2</accession>
<dbReference type="HOGENOM" id="CLU_1995405_0_0_1"/>
<keyword evidence="2" id="KW-1185">Reference proteome</keyword>
<reference evidence="1" key="1">
    <citation type="submission" date="2015-05" db="UniProtKB">
        <authorList>
            <consortium name="EnsemblMetazoa"/>
        </authorList>
    </citation>
    <scope>IDENTIFICATION</scope>
</reference>
<dbReference type="EMBL" id="ACPB03028162">
    <property type="status" value="NOT_ANNOTATED_CDS"/>
    <property type="molecule type" value="Genomic_DNA"/>
</dbReference>
<sequence>MSLWTSATTIRVNNDGTTGSRVSIINTNNSSQLLPARERLKRLIPYMTFYLSPAGGQHRTLQNRPAVLAVPAKDGYLQFPQQSPPPAPPPFLVPVVVQPQPYHRQPLAHYPRIDLILLKIEGTLF</sequence>
<proteinExistence type="predicted"/>
<organism evidence="1 2">
    <name type="scientific">Rhodnius prolixus</name>
    <name type="common">Triatomid bug</name>
    <dbReference type="NCBI Taxonomy" id="13249"/>
    <lineage>
        <taxon>Eukaryota</taxon>
        <taxon>Metazoa</taxon>
        <taxon>Ecdysozoa</taxon>
        <taxon>Arthropoda</taxon>
        <taxon>Hexapoda</taxon>
        <taxon>Insecta</taxon>
        <taxon>Pterygota</taxon>
        <taxon>Neoptera</taxon>
        <taxon>Paraneoptera</taxon>
        <taxon>Hemiptera</taxon>
        <taxon>Heteroptera</taxon>
        <taxon>Panheteroptera</taxon>
        <taxon>Cimicomorpha</taxon>
        <taxon>Reduviidae</taxon>
        <taxon>Triatominae</taxon>
        <taxon>Rhodnius</taxon>
    </lineage>
</organism>
<dbReference type="Proteomes" id="UP000015103">
    <property type="component" value="Unassembled WGS sequence"/>
</dbReference>
<dbReference type="InParanoid" id="T1I3C2"/>
<dbReference type="EnsemblMetazoa" id="RPRC010791-RA">
    <property type="protein sequence ID" value="RPRC010791-PA"/>
    <property type="gene ID" value="RPRC010791"/>
</dbReference>
<dbReference type="EMBL" id="ACPB03028163">
    <property type="status" value="NOT_ANNOTATED_CDS"/>
    <property type="molecule type" value="Genomic_DNA"/>
</dbReference>
<protein>
    <submittedName>
        <fullName evidence="1">Uncharacterized protein</fullName>
    </submittedName>
</protein>
<evidence type="ECO:0000313" key="1">
    <source>
        <dbReference type="EnsemblMetazoa" id="RPRC010791-PA"/>
    </source>
</evidence>